<protein>
    <submittedName>
        <fullName evidence="2">Uncharacterized protein</fullName>
    </submittedName>
</protein>
<keyword evidence="3" id="KW-1185">Reference proteome</keyword>
<dbReference type="AlphaFoldDB" id="A0A0M2H209"/>
<evidence type="ECO:0000313" key="3">
    <source>
        <dbReference type="Proteomes" id="UP000034098"/>
    </source>
</evidence>
<evidence type="ECO:0000313" key="2">
    <source>
        <dbReference type="EMBL" id="KJL40423.1"/>
    </source>
</evidence>
<dbReference type="RefSeq" id="WP_169748726.1">
    <property type="nucleotide sequence ID" value="NZ_JYJA01000040.1"/>
</dbReference>
<organism evidence="2 3">
    <name type="scientific">Microbacterium trichothecenolyticum</name>
    <name type="common">Aureobacterium trichothecenolyticum</name>
    <dbReference type="NCBI Taxonomy" id="69370"/>
    <lineage>
        <taxon>Bacteria</taxon>
        <taxon>Bacillati</taxon>
        <taxon>Actinomycetota</taxon>
        <taxon>Actinomycetes</taxon>
        <taxon>Micrococcales</taxon>
        <taxon>Microbacteriaceae</taxon>
        <taxon>Microbacterium</taxon>
    </lineage>
</organism>
<keyword evidence="1" id="KW-0812">Transmembrane</keyword>
<feature type="transmembrane region" description="Helical" evidence="1">
    <location>
        <begin position="21"/>
        <end position="44"/>
    </location>
</feature>
<dbReference type="PATRIC" id="fig|69370.6.peg.3819"/>
<name>A0A0M2H209_MICTR</name>
<gene>
    <name evidence="2" type="ORF">RS82_03752</name>
</gene>
<dbReference type="EMBL" id="JYJA01000040">
    <property type="protein sequence ID" value="KJL40423.1"/>
    <property type="molecule type" value="Genomic_DNA"/>
</dbReference>
<sequence>MAAEDDEYSGFSDTRQRRVKIIAWVTIVALILVGGGATVFALLFG</sequence>
<proteinExistence type="predicted"/>
<comment type="caution">
    <text evidence="2">The sequence shown here is derived from an EMBL/GenBank/DDBJ whole genome shotgun (WGS) entry which is preliminary data.</text>
</comment>
<accession>A0A0M2H209</accession>
<keyword evidence="1" id="KW-1133">Transmembrane helix</keyword>
<dbReference type="Proteomes" id="UP000034098">
    <property type="component" value="Unassembled WGS sequence"/>
</dbReference>
<keyword evidence="1" id="KW-0472">Membrane</keyword>
<reference evidence="2 3" key="1">
    <citation type="submission" date="2015-02" db="EMBL/GenBank/DDBJ databases">
        <title>Draft genome sequences of ten Microbacterium spp. with emphasis on heavy metal contaminated environments.</title>
        <authorList>
            <person name="Corretto E."/>
        </authorList>
    </citation>
    <scope>NUCLEOTIDE SEQUENCE [LARGE SCALE GENOMIC DNA]</scope>
    <source>
        <strain evidence="2 3">DSM 8608</strain>
    </source>
</reference>
<evidence type="ECO:0000256" key="1">
    <source>
        <dbReference type="SAM" id="Phobius"/>
    </source>
</evidence>